<feature type="transmembrane region" description="Helical" evidence="11">
    <location>
        <begin position="941"/>
        <end position="961"/>
    </location>
</feature>
<evidence type="ECO:0000256" key="1">
    <source>
        <dbReference type="ARBA" id="ARBA00004115"/>
    </source>
</evidence>
<reference evidence="14 15" key="1">
    <citation type="journal article" date="2018" name="BMC Genomics">
        <title>The genome of Naegleria lovaniensis, the basis for a comparative approach to unravel pathogenicity factors of the human pathogenic amoeba N. fowleri.</title>
        <authorList>
            <person name="Liechti N."/>
            <person name="Schurch N."/>
            <person name="Bruggmann R."/>
            <person name="Wittwer M."/>
        </authorList>
    </citation>
    <scope>NUCLEOTIDE SEQUENCE [LARGE SCALE GENOMIC DNA]</scope>
    <source>
        <strain evidence="14 15">ATCC 30569</strain>
    </source>
</reference>
<dbReference type="PANTHER" id="PTHR21573:SF0">
    <property type="entry name" value="ER MEMBRANE PROTEIN COMPLEX SUBUNIT 1"/>
    <property type="match status" value="1"/>
</dbReference>
<feature type="domain" description="EMC1 first beta-propeller" evidence="13">
    <location>
        <begin position="51"/>
        <end position="408"/>
    </location>
</feature>
<comment type="subunit">
    <text evidence="3">Component of the ER membrane protein complex (EMC).</text>
</comment>
<evidence type="ECO:0000256" key="7">
    <source>
        <dbReference type="ARBA" id="ARBA00022824"/>
    </source>
</evidence>
<dbReference type="InterPro" id="IPR015943">
    <property type="entry name" value="WD40/YVTN_repeat-like_dom_sf"/>
</dbReference>
<evidence type="ECO:0000256" key="2">
    <source>
        <dbReference type="ARBA" id="ARBA00007904"/>
    </source>
</evidence>
<dbReference type="GO" id="GO:0034975">
    <property type="term" value="P:protein folding in endoplasmic reticulum"/>
    <property type="evidence" value="ECO:0007669"/>
    <property type="project" value="TreeGrafter"/>
</dbReference>
<keyword evidence="6" id="KW-0732">Signal</keyword>
<evidence type="ECO:0000259" key="13">
    <source>
        <dbReference type="Pfam" id="PF25293"/>
    </source>
</evidence>
<gene>
    <name evidence="14" type="ORF">C9374_006872</name>
</gene>
<dbReference type="InterPro" id="IPR011678">
    <property type="entry name" value="EMC1_C"/>
</dbReference>
<dbReference type="Proteomes" id="UP000816034">
    <property type="component" value="Unassembled WGS sequence"/>
</dbReference>
<evidence type="ECO:0000256" key="10">
    <source>
        <dbReference type="ARBA" id="ARBA00023180"/>
    </source>
</evidence>
<organism evidence="14 15">
    <name type="scientific">Naegleria lovaniensis</name>
    <name type="common">Amoeba</name>
    <dbReference type="NCBI Taxonomy" id="51637"/>
    <lineage>
        <taxon>Eukaryota</taxon>
        <taxon>Discoba</taxon>
        <taxon>Heterolobosea</taxon>
        <taxon>Tetramitia</taxon>
        <taxon>Eutetramitia</taxon>
        <taxon>Vahlkampfiidae</taxon>
        <taxon>Naegleria</taxon>
    </lineage>
</organism>
<dbReference type="GeneID" id="68099326"/>
<evidence type="ECO:0000256" key="6">
    <source>
        <dbReference type="ARBA" id="ARBA00022729"/>
    </source>
</evidence>
<protein>
    <recommendedName>
        <fullName evidence="4">ER membrane protein complex subunit 1</fullName>
    </recommendedName>
</protein>
<keyword evidence="10" id="KW-0325">Glycoprotein</keyword>
<evidence type="ECO:0000259" key="12">
    <source>
        <dbReference type="Pfam" id="PF07774"/>
    </source>
</evidence>
<comment type="subcellular location">
    <subcellularLocation>
        <location evidence="1">Endoplasmic reticulum membrane</location>
        <topology evidence="1">Single-pass type I membrane protein</topology>
    </subcellularLocation>
</comment>
<evidence type="ECO:0000256" key="4">
    <source>
        <dbReference type="ARBA" id="ARBA00020824"/>
    </source>
</evidence>
<dbReference type="SUPFAM" id="SSF50998">
    <property type="entry name" value="Quinoprotein alcohol dehydrogenase-like"/>
    <property type="match status" value="1"/>
</dbReference>
<proteinExistence type="inferred from homology"/>
<keyword evidence="5 11" id="KW-0812">Transmembrane</keyword>
<evidence type="ECO:0000256" key="3">
    <source>
        <dbReference type="ARBA" id="ARBA00011276"/>
    </source>
</evidence>
<keyword evidence="9 11" id="KW-0472">Membrane</keyword>
<sequence length="972" mass="109080">MNNSFVMTRHAKPMMRRSEKFRVFSMVLFLLLLAVAAMMRGDVVEAILQSEANTYDWMKENIGRVMSVESGFSNKALIVVASNMGVLAGLNVRTGELMWRRVFSEDESIENIYSAGFDKIVSLSINQSSNKRYIKLWSALDGSLIFDRVSESNFNDALAISGLLVISTGNSLFSKDLKNGAEKWKITSKDESVFTKLFYAGQQLNVVQIGSADSGKKPVVIQSVNIENGALTTQKTFQVDIDDISQLNLSANNEKVCFKTSSKISCLALNSGDIKEETISEEQAHSKLILYQNSFYFENEFGVKTTKEGQKHISSPILQLDGVSYFATVDSQDTESASVSVKKASGETVAQFKLDLSRSNHGDIQRIFLQVFKNQEANNQLIYRFIVICEDESMIGYKENQKVWTREEALASVDDIKFVEFPVHHTLKAESSAPSFVNRLLLQLDQLTEMIQKATSYVNQFLGKNNYDATKGEDESLKFVQDRLGFQKLLLVKTKIGKLFGLHSSDGHIVWSLFVPLIVKTEIDTKDVKTHLFITKEQVLKDDVKLRSEATLFIVGKSRSVALVLDALNGKQLSKTLLGFSFSNVVLIPTTTAGRVYPLLLIDEEYNVKVFPETSDVVKVVKSFPLSIHFHTRNVKEGKLYGYAWNVNETKASQTWSISLGTPIVSFASPPSLLNQHIYTGIIVTASGNVMYKYLNPGMFAVATIEKESATAEYPVLRVYIIDGTTGEILYQIHHEDASGPINMVMDENTLLYHYTNARQLRYELTSLELFNNGTEFQKKDFLSILMEKFSASKESGVFSSFGYSKPTVKKNSYIFSYGIKSIGITKTTIGVTNKQYIVSMTNDQVYLLDKKLVDARRPRNPALAPDEIAEGLMPYNPYIPYVSLNVANYGKPAHRIRLIQTSPSILESTTLMLSSGLDIFFTRLSPSKKFDILNEDFNHAMLILSTSGLLVLVFVARWLVNKKDLQLKWSM</sequence>
<evidence type="ECO:0000313" key="14">
    <source>
        <dbReference type="EMBL" id="KAG2393341.1"/>
    </source>
</evidence>
<keyword evidence="15" id="KW-1185">Reference proteome</keyword>
<comment type="caution">
    <text evidence="14">The sequence shown here is derived from an EMBL/GenBank/DDBJ whole genome shotgun (WGS) entry which is preliminary data.</text>
</comment>
<evidence type="ECO:0000256" key="9">
    <source>
        <dbReference type="ARBA" id="ARBA00023136"/>
    </source>
</evidence>
<dbReference type="Pfam" id="PF25293">
    <property type="entry name" value="Beta-prop_EMC1_N"/>
    <property type="match status" value="1"/>
</dbReference>
<accession>A0AA88H5Z4</accession>
<dbReference type="InterPro" id="IPR026895">
    <property type="entry name" value="EMC1"/>
</dbReference>
<dbReference type="PANTHER" id="PTHR21573">
    <property type="entry name" value="ER MEMBRANE PROTEIN COMPLEX SUBUNIT 1"/>
    <property type="match status" value="1"/>
</dbReference>
<name>A0AA88H5Z4_NAELO</name>
<dbReference type="InterPro" id="IPR011047">
    <property type="entry name" value="Quinoprotein_ADH-like_sf"/>
</dbReference>
<comment type="similarity">
    <text evidence="2">Belongs to the EMC1 family.</text>
</comment>
<keyword evidence="7" id="KW-0256">Endoplasmic reticulum</keyword>
<evidence type="ECO:0000256" key="8">
    <source>
        <dbReference type="ARBA" id="ARBA00022989"/>
    </source>
</evidence>
<dbReference type="RefSeq" id="XP_044555235.1">
    <property type="nucleotide sequence ID" value="XM_044696780.1"/>
</dbReference>
<dbReference type="Gene3D" id="2.130.10.10">
    <property type="entry name" value="YVTN repeat-like/Quinoprotein amine dehydrogenase"/>
    <property type="match status" value="1"/>
</dbReference>
<dbReference type="EMBL" id="PYSW02000002">
    <property type="protein sequence ID" value="KAG2393341.1"/>
    <property type="molecule type" value="Genomic_DNA"/>
</dbReference>
<evidence type="ECO:0000313" key="15">
    <source>
        <dbReference type="Proteomes" id="UP000816034"/>
    </source>
</evidence>
<dbReference type="Pfam" id="PF07774">
    <property type="entry name" value="EMC1_C"/>
    <property type="match status" value="1"/>
</dbReference>
<dbReference type="InterPro" id="IPR058545">
    <property type="entry name" value="Beta-prop_EMC1_1st"/>
</dbReference>
<evidence type="ECO:0000256" key="11">
    <source>
        <dbReference type="SAM" id="Phobius"/>
    </source>
</evidence>
<evidence type="ECO:0000256" key="5">
    <source>
        <dbReference type="ARBA" id="ARBA00022692"/>
    </source>
</evidence>
<keyword evidence="8 11" id="KW-1133">Transmembrane helix</keyword>
<dbReference type="AlphaFoldDB" id="A0AA88H5Z4"/>
<dbReference type="GO" id="GO:0072546">
    <property type="term" value="C:EMC complex"/>
    <property type="evidence" value="ECO:0007669"/>
    <property type="project" value="InterPro"/>
</dbReference>
<feature type="domain" description="ER membrane protein complex subunit 1 C-terminal" evidence="12">
    <location>
        <begin position="747"/>
        <end position="970"/>
    </location>
</feature>